<dbReference type="GO" id="GO:0000122">
    <property type="term" value="P:negative regulation of transcription by RNA polymerase II"/>
    <property type="evidence" value="ECO:0007669"/>
    <property type="project" value="TreeGrafter"/>
</dbReference>
<dbReference type="GO" id="GO:0006338">
    <property type="term" value="P:chromatin remodeling"/>
    <property type="evidence" value="ECO:0007669"/>
    <property type="project" value="InterPro"/>
</dbReference>
<comment type="caution">
    <text evidence="1">The sequence shown here is derived from an EMBL/GenBank/DDBJ whole genome shotgun (WGS) entry which is preliminary data.</text>
</comment>
<accession>A0AB34GFA4</accession>
<reference evidence="1 2" key="1">
    <citation type="submission" date="2022-11" db="EMBL/GenBank/DDBJ databases">
        <title>Whole genome sequence of Eschrichtius robustus ER-17-0199.</title>
        <authorList>
            <person name="Bruniche-Olsen A."/>
            <person name="Black A.N."/>
            <person name="Fields C.J."/>
            <person name="Walden K."/>
            <person name="Dewoody J.A."/>
        </authorList>
    </citation>
    <scope>NUCLEOTIDE SEQUENCE [LARGE SCALE GENOMIC DNA]</scope>
    <source>
        <strain evidence="1">ER-17-0199</strain>
        <tissue evidence="1">Blubber</tissue>
    </source>
</reference>
<dbReference type="GO" id="GO:0035267">
    <property type="term" value="C:NuA4 histone acetyltransferase complex"/>
    <property type="evidence" value="ECO:0007669"/>
    <property type="project" value="InterPro"/>
</dbReference>
<organism evidence="1 2">
    <name type="scientific">Eschrichtius robustus</name>
    <name type="common">California gray whale</name>
    <name type="synonym">Eschrichtius gibbosus</name>
    <dbReference type="NCBI Taxonomy" id="9764"/>
    <lineage>
        <taxon>Eukaryota</taxon>
        <taxon>Metazoa</taxon>
        <taxon>Chordata</taxon>
        <taxon>Craniata</taxon>
        <taxon>Vertebrata</taxon>
        <taxon>Euteleostomi</taxon>
        <taxon>Mammalia</taxon>
        <taxon>Eutheria</taxon>
        <taxon>Laurasiatheria</taxon>
        <taxon>Artiodactyla</taxon>
        <taxon>Whippomorpha</taxon>
        <taxon>Cetacea</taxon>
        <taxon>Mysticeti</taxon>
        <taxon>Eschrichtiidae</taxon>
        <taxon>Eschrichtius</taxon>
    </lineage>
</organism>
<dbReference type="GO" id="GO:0006281">
    <property type="term" value="P:DNA repair"/>
    <property type="evidence" value="ECO:0007669"/>
    <property type="project" value="InterPro"/>
</dbReference>
<dbReference type="GO" id="GO:0000812">
    <property type="term" value="C:Swr1 complex"/>
    <property type="evidence" value="ECO:0007669"/>
    <property type="project" value="TreeGrafter"/>
</dbReference>
<evidence type="ECO:0000313" key="1">
    <source>
        <dbReference type="EMBL" id="KAJ8777757.1"/>
    </source>
</evidence>
<keyword evidence="2" id="KW-1185">Reference proteome</keyword>
<dbReference type="Gene3D" id="1.10.10.60">
    <property type="entry name" value="Homeodomain-like"/>
    <property type="match status" value="1"/>
</dbReference>
<dbReference type="InterPro" id="IPR027109">
    <property type="entry name" value="Swc4/Dmap1"/>
</dbReference>
<evidence type="ECO:0000313" key="2">
    <source>
        <dbReference type="Proteomes" id="UP001159641"/>
    </source>
</evidence>
<name>A0AB34GFA4_ESCRO</name>
<protein>
    <submittedName>
        <fullName evidence="1">Uncharacterized protein</fullName>
    </submittedName>
</protein>
<sequence length="126" mass="14666">MPFTNLVCQDGATFFHCRQAAEEGKDYPFARGVHKTVQVPVYSGQGHDRDDHQQFKKRSVEDLKERYYHICAKLANMHAIPDTDLKIPRFDAGHLQRRKEQLKRCPSQASEQVAAEKYPLRKLRQI</sequence>
<dbReference type="EMBL" id="JAIQCJ010002298">
    <property type="protein sequence ID" value="KAJ8777757.1"/>
    <property type="molecule type" value="Genomic_DNA"/>
</dbReference>
<dbReference type="PANTHER" id="PTHR12855">
    <property type="entry name" value="DNA METHYLTRANSFERASE 1-ASSOCIATED PROTEIN 1 FAMILY MEMBER"/>
    <property type="match status" value="1"/>
</dbReference>
<dbReference type="PANTHER" id="PTHR12855:SF10">
    <property type="entry name" value="DNA METHYLTRANSFERASE 1-ASSOCIATED PROTEIN 1"/>
    <property type="match status" value="1"/>
</dbReference>
<gene>
    <name evidence="1" type="ORF">J1605_001216</name>
</gene>
<dbReference type="GO" id="GO:0003714">
    <property type="term" value="F:transcription corepressor activity"/>
    <property type="evidence" value="ECO:0007669"/>
    <property type="project" value="TreeGrafter"/>
</dbReference>
<proteinExistence type="predicted"/>
<dbReference type="Proteomes" id="UP001159641">
    <property type="component" value="Unassembled WGS sequence"/>
</dbReference>
<dbReference type="AlphaFoldDB" id="A0AB34GFA4"/>